<evidence type="ECO:0000256" key="2">
    <source>
        <dbReference type="ARBA" id="ARBA00004922"/>
    </source>
</evidence>
<dbReference type="InterPro" id="IPR029044">
    <property type="entry name" value="Nucleotide-diphossugar_trans"/>
</dbReference>
<name>A0A4U0TJ87_9PEZI</name>
<keyword evidence="8" id="KW-0333">Golgi apparatus</keyword>
<dbReference type="EMBL" id="NAJL01000095">
    <property type="protein sequence ID" value="TKA21880.1"/>
    <property type="molecule type" value="Genomic_DNA"/>
</dbReference>
<keyword evidence="7" id="KW-1133">Transmembrane helix</keyword>
<protein>
    <recommendedName>
        <fullName evidence="12">Glycosyltransferase family 71 protein</fullName>
    </recommendedName>
</protein>
<dbReference type="GO" id="GO:0000139">
    <property type="term" value="C:Golgi membrane"/>
    <property type="evidence" value="ECO:0007669"/>
    <property type="project" value="UniProtKB-SubCell"/>
</dbReference>
<dbReference type="OrthoDB" id="430354at2759"/>
<comment type="similarity">
    <text evidence="3">Belongs to the MNN1/MNT family.</text>
</comment>
<dbReference type="GO" id="GO:0046354">
    <property type="term" value="P:mannan biosynthetic process"/>
    <property type="evidence" value="ECO:0007669"/>
    <property type="project" value="TreeGrafter"/>
</dbReference>
<evidence type="ECO:0000256" key="5">
    <source>
        <dbReference type="ARBA" id="ARBA00022692"/>
    </source>
</evidence>
<dbReference type="AlphaFoldDB" id="A0A4U0TJ87"/>
<dbReference type="PANTHER" id="PTHR31646">
    <property type="entry name" value="ALPHA-1,2-MANNOSYLTRANSFERASE MNN2"/>
    <property type="match status" value="1"/>
</dbReference>
<evidence type="ECO:0000256" key="6">
    <source>
        <dbReference type="ARBA" id="ARBA00022968"/>
    </source>
</evidence>
<reference evidence="10 11" key="1">
    <citation type="submission" date="2017-03" db="EMBL/GenBank/DDBJ databases">
        <title>Genomes of endolithic fungi from Antarctica.</title>
        <authorList>
            <person name="Coleine C."/>
            <person name="Masonjones S."/>
            <person name="Stajich J.E."/>
        </authorList>
    </citation>
    <scope>NUCLEOTIDE SEQUENCE [LARGE SCALE GENOMIC DNA]</scope>
    <source>
        <strain evidence="10 11">CCFEE 6315</strain>
    </source>
</reference>
<evidence type="ECO:0000256" key="1">
    <source>
        <dbReference type="ARBA" id="ARBA00004323"/>
    </source>
</evidence>
<keyword evidence="11" id="KW-1185">Reference proteome</keyword>
<keyword evidence="9" id="KW-0472">Membrane</keyword>
<dbReference type="InterPro" id="IPR022751">
    <property type="entry name" value="Alpha_mannosyltransferase"/>
</dbReference>
<proteinExistence type="inferred from homology"/>
<dbReference type="Proteomes" id="UP000308549">
    <property type="component" value="Unassembled WGS sequence"/>
</dbReference>
<evidence type="ECO:0000256" key="3">
    <source>
        <dbReference type="ARBA" id="ARBA00009105"/>
    </source>
</evidence>
<accession>A0A4U0TJ87</accession>
<evidence type="ECO:0000313" key="11">
    <source>
        <dbReference type="Proteomes" id="UP000308549"/>
    </source>
</evidence>
<evidence type="ECO:0008006" key="12">
    <source>
        <dbReference type="Google" id="ProtNLM"/>
    </source>
</evidence>
<evidence type="ECO:0000313" key="10">
    <source>
        <dbReference type="EMBL" id="TKA21880.1"/>
    </source>
</evidence>
<keyword evidence="5" id="KW-0812">Transmembrane</keyword>
<dbReference type="PANTHER" id="PTHR31646:SF1">
    <property type="entry name" value="ALPHA-1,2-MANNOSYLTRANSFERASE MNN2"/>
    <property type="match status" value="1"/>
</dbReference>
<dbReference type="GO" id="GO:0000026">
    <property type="term" value="F:alpha-1,2-mannosyltransferase activity"/>
    <property type="evidence" value="ECO:0007669"/>
    <property type="project" value="TreeGrafter"/>
</dbReference>
<gene>
    <name evidence="10" type="ORF">B0A50_08616</name>
</gene>
<comment type="caution">
    <text evidence="10">The sequence shown here is derived from an EMBL/GenBank/DDBJ whole genome shotgun (WGS) entry which is preliminary data.</text>
</comment>
<sequence>MHINRLTKYGAVAAAALLLAYLAVANSLFEVPSLDFEVPSLPSLLPGQAQAPVVIDPYAHRYPTADSFLPHFKEVIRAPGLTIAECKLGCNWPDESKVNFQFGDDFDWAVKDRSNRELSGRRTQWHQFIQSKLIPFEPHADQFEGRGIVIVAGDSASMQRVRLVVRQLKRLKSTLPIEIHYYGDEIAFADVAEVTDMWHDIRFNNLAEDHNLMKTHTAKPFNPALPKVHLPNYSFKTAAVINSRFAEALLLDSDNIPVIDPEELFQSETYKEFGTIFWPDIARTRKQNPIWPITNTPCRMDEYEQESGQLLVDKKRFFYHLQLAAWLNNEHGDYYGGTLKEPGKMGGGFLLGDKDMFRFAWHALKTQYGRPARWVTSVGTISPNEEKKYCGHSFAQHHPDSHDGRVAFMHGGLLKSMDPRGMTYLRENLGGIYQVYKRSPYDQDKTYNTDITILMDGMEYYEDKPDDFVAHWCTRMFDVEAKPLADIIPGGFENTFEAIGGYWMANMTFQW</sequence>
<evidence type="ECO:0000256" key="8">
    <source>
        <dbReference type="ARBA" id="ARBA00023034"/>
    </source>
</evidence>
<comment type="subcellular location">
    <subcellularLocation>
        <location evidence="1">Golgi apparatus membrane</location>
        <topology evidence="1">Single-pass type II membrane protein</topology>
    </subcellularLocation>
</comment>
<comment type="pathway">
    <text evidence="2">Protein modification; protein glycosylation.</text>
</comment>
<dbReference type="SUPFAM" id="SSF53448">
    <property type="entry name" value="Nucleotide-diphospho-sugar transferases"/>
    <property type="match status" value="1"/>
</dbReference>
<evidence type="ECO:0000256" key="9">
    <source>
        <dbReference type="ARBA" id="ARBA00023136"/>
    </source>
</evidence>
<keyword evidence="6" id="KW-0735">Signal-anchor</keyword>
<evidence type="ECO:0000256" key="7">
    <source>
        <dbReference type="ARBA" id="ARBA00022989"/>
    </source>
</evidence>
<organism evidence="10 11">
    <name type="scientific">Salinomyces thailandicus</name>
    <dbReference type="NCBI Taxonomy" id="706561"/>
    <lineage>
        <taxon>Eukaryota</taxon>
        <taxon>Fungi</taxon>
        <taxon>Dikarya</taxon>
        <taxon>Ascomycota</taxon>
        <taxon>Pezizomycotina</taxon>
        <taxon>Dothideomycetes</taxon>
        <taxon>Dothideomycetidae</taxon>
        <taxon>Mycosphaerellales</taxon>
        <taxon>Teratosphaeriaceae</taxon>
        <taxon>Salinomyces</taxon>
    </lineage>
</organism>
<evidence type="ECO:0000256" key="4">
    <source>
        <dbReference type="ARBA" id="ARBA00022679"/>
    </source>
</evidence>
<dbReference type="Pfam" id="PF11051">
    <property type="entry name" value="Mannosyl_trans3"/>
    <property type="match status" value="2"/>
</dbReference>
<keyword evidence="4" id="KW-0808">Transferase</keyword>